<dbReference type="EMBL" id="SMFO01000002">
    <property type="protein sequence ID" value="TDE05377.1"/>
    <property type="molecule type" value="Genomic_DNA"/>
</dbReference>
<evidence type="ECO:0000313" key="4">
    <source>
        <dbReference type="EMBL" id="TDE05377.1"/>
    </source>
</evidence>
<keyword evidence="2" id="KW-0804">Transcription</keyword>
<feature type="domain" description="HTH araC/xylS-type" evidence="3">
    <location>
        <begin position="209"/>
        <end position="293"/>
    </location>
</feature>
<accession>A0A4R5CZQ5</accession>
<gene>
    <name evidence="4" type="ORF">E0F98_04485</name>
</gene>
<dbReference type="CDD" id="cd06225">
    <property type="entry name" value="HAMP"/>
    <property type="match status" value="1"/>
</dbReference>
<dbReference type="Gene3D" id="3.30.450.20">
    <property type="entry name" value="PAS domain"/>
    <property type="match status" value="1"/>
</dbReference>
<dbReference type="Proteomes" id="UP000294597">
    <property type="component" value="Unassembled WGS sequence"/>
</dbReference>
<dbReference type="SUPFAM" id="SSF55785">
    <property type="entry name" value="PYP-like sensor domain (PAS domain)"/>
    <property type="match status" value="1"/>
</dbReference>
<dbReference type="AlphaFoldDB" id="A0A4R5CZQ5"/>
<evidence type="ECO:0000313" key="5">
    <source>
        <dbReference type="Proteomes" id="UP000294597"/>
    </source>
</evidence>
<sequence length="301" mass="34862">MSDQFNQVRIKRIYQMLFEMASGNMTIRIQDNSNDELKSIAVALNKIAEDLQKISLASGHNSAYYPYQNLIQLTFVLDNDFVLLSFNNEVPHTLKYKPDTIINTDFGKLIAQQSKDLWKGILDELDKNSNYNTTLQLILITGDNHLLPSFCTVSRLLYSDEIIVSSVSTILEEMRDINDRLSGSKIRKHNEVTAVQNLHDYILSHLDEPLPTLHSLAQMFAIEEHILKNGFRNFFKTSVYNFYQEERLKRANLMIRQTAVSLKEIAYLNGFKGYLNFYKAFKKRFGYKPSDLSRPEEDLLP</sequence>
<organism evidence="4 5">
    <name type="scientific">Flavobacterium hiemivividum</name>
    <dbReference type="NCBI Taxonomy" id="2541734"/>
    <lineage>
        <taxon>Bacteria</taxon>
        <taxon>Pseudomonadati</taxon>
        <taxon>Bacteroidota</taxon>
        <taxon>Flavobacteriia</taxon>
        <taxon>Flavobacteriales</taxon>
        <taxon>Flavobacteriaceae</taxon>
        <taxon>Flavobacterium</taxon>
    </lineage>
</organism>
<protein>
    <submittedName>
        <fullName evidence="4">Helix-turn-helix domain-containing protein</fullName>
    </submittedName>
</protein>
<dbReference type="GO" id="GO:0043565">
    <property type="term" value="F:sequence-specific DNA binding"/>
    <property type="evidence" value="ECO:0007669"/>
    <property type="project" value="InterPro"/>
</dbReference>
<dbReference type="InterPro" id="IPR035965">
    <property type="entry name" value="PAS-like_dom_sf"/>
</dbReference>
<reference evidence="4 5" key="1">
    <citation type="submission" date="2019-03" db="EMBL/GenBank/DDBJ databases">
        <title>Flavobacterium TSA-D2 sp. nov., isolated from arctic soil.</title>
        <authorList>
            <person name="Chaudhary D.K."/>
        </authorList>
    </citation>
    <scope>NUCLEOTIDE SEQUENCE [LARGE SCALE GENOMIC DNA]</scope>
    <source>
        <strain evidence="4 5">TSA-D2</strain>
    </source>
</reference>
<dbReference type="PANTHER" id="PTHR47893">
    <property type="entry name" value="REGULATORY PROTEIN PCHR"/>
    <property type="match status" value="1"/>
</dbReference>
<evidence type="ECO:0000256" key="2">
    <source>
        <dbReference type="ARBA" id="ARBA00023163"/>
    </source>
</evidence>
<dbReference type="Pfam" id="PF12833">
    <property type="entry name" value="HTH_18"/>
    <property type="match status" value="1"/>
</dbReference>
<comment type="caution">
    <text evidence="4">The sequence shown here is derived from an EMBL/GenBank/DDBJ whole genome shotgun (WGS) entry which is preliminary data.</text>
</comment>
<dbReference type="RefSeq" id="WP_132109419.1">
    <property type="nucleotide sequence ID" value="NZ_SMFO01000002.1"/>
</dbReference>
<dbReference type="InterPro" id="IPR009057">
    <property type="entry name" value="Homeodomain-like_sf"/>
</dbReference>
<keyword evidence="5" id="KW-1185">Reference proteome</keyword>
<dbReference type="PANTHER" id="PTHR47893:SF1">
    <property type="entry name" value="REGULATORY PROTEIN PCHR"/>
    <property type="match status" value="1"/>
</dbReference>
<dbReference type="InterPro" id="IPR053142">
    <property type="entry name" value="PchR_regulatory_protein"/>
</dbReference>
<dbReference type="SMART" id="SM00342">
    <property type="entry name" value="HTH_ARAC"/>
    <property type="match status" value="1"/>
</dbReference>
<dbReference type="Gene3D" id="1.10.10.60">
    <property type="entry name" value="Homeodomain-like"/>
    <property type="match status" value="2"/>
</dbReference>
<dbReference type="GO" id="GO:0003700">
    <property type="term" value="F:DNA-binding transcription factor activity"/>
    <property type="evidence" value="ECO:0007669"/>
    <property type="project" value="InterPro"/>
</dbReference>
<dbReference type="InterPro" id="IPR018060">
    <property type="entry name" value="HTH_AraC"/>
</dbReference>
<dbReference type="SUPFAM" id="SSF158472">
    <property type="entry name" value="HAMP domain-like"/>
    <property type="match status" value="1"/>
</dbReference>
<dbReference type="SUPFAM" id="SSF46689">
    <property type="entry name" value="Homeodomain-like"/>
    <property type="match status" value="1"/>
</dbReference>
<proteinExistence type="predicted"/>
<name>A0A4R5CZQ5_9FLAO</name>
<evidence type="ECO:0000259" key="3">
    <source>
        <dbReference type="SMART" id="SM00342"/>
    </source>
</evidence>
<evidence type="ECO:0000256" key="1">
    <source>
        <dbReference type="ARBA" id="ARBA00023015"/>
    </source>
</evidence>
<keyword evidence="1" id="KW-0805">Transcription regulation</keyword>